<reference evidence="1 2" key="2">
    <citation type="journal article" date="2008" name="Nature">
        <title>The Phaeodactylum genome reveals the evolutionary history of diatom genomes.</title>
        <authorList>
            <person name="Bowler C."/>
            <person name="Allen A.E."/>
            <person name="Badger J.H."/>
            <person name="Grimwood J."/>
            <person name="Jabbari K."/>
            <person name="Kuo A."/>
            <person name="Maheswari U."/>
            <person name="Martens C."/>
            <person name="Maumus F."/>
            <person name="Otillar R.P."/>
            <person name="Rayko E."/>
            <person name="Salamov A."/>
            <person name="Vandepoele K."/>
            <person name="Beszteri B."/>
            <person name="Gruber A."/>
            <person name="Heijde M."/>
            <person name="Katinka M."/>
            <person name="Mock T."/>
            <person name="Valentin K."/>
            <person name="Verret F."/>
            <person name="Berges J.A."/>
            <person name="Brownlee C."/>
            <person name="Cadoret J.P."/>
            <person name="Chiovitti A."/>
            <person name="Choi C.J."/>
            <person name="Coesel S."/>
            <person name="De Martino A."/>
            <person name="Detter J.C."/>
            <person name="Durkin C."/>
            <person name="Falciatore A."/>
            <person name="Fournet J."/>
            <person name="Haruta M."/>
            <person name="Huysman M.J."/>
            <person name="Jenkins B.D."/>
            <person name="Jiroutova K."/>
            <person name="Jorgensen R.E."/>
            <person name="Joubert Y."/>
            <person name="Kaplan A."/>
            <person name="Kroger N."/>
            <person name="Kroth P.G."/>
            <person name="La Roche J."/>
            <person name="Lindquist E."/>
            <person name="Lommer M."/>
            <person name="Martin-Jezequel V."/>
            <person name="Lopez P.J."/>
            <person name="Lucas S."/>
            <person name="Mangogna M."/>
            <person name="McGinnis K."/>
            <person name="Medlin L.K."/>
            <person name="Montsant A."/>
            <person name="Oudot-Le Secq M.P."/>
            <person name="Napoli C."/>
            <person name="Obornik M."/>
            <person name="Parker M.S."/>
            <person name="Petit J.L."/>
            <person name="Porcel B.M."/>
            <person name="Poulsen N."/>
            <person name="Robison M."/>
            <person name="Rychlewski L."/>
            <person name="Rynearson T.A."/>
            <person name="Schmutz J."/>
            <person name="Shapiro H."/>
            <person name="Siaut M."/>
            <person name="Stanley M."/>
            <person name="Sussman M.R."/>
            <person name="Taylor A.R."/>
            <person name="Vardi A."/>
            <person name="von Dassow P."/>
            <person name="Vyverman W."/>
            <person name="Willis A."/>
            <person name="Wyrwicz L.S."/>
            <person name="Rokhsar D.S."/>
            <person name="Weissenbach J."/>
            <person name="Armbrust E.V."/>
            <person name="Green B.R."/>
            <person name="Van de Peer Y."/>
            <person name="Grigoriev I.V."/>
        </authorList>
    </citation>
    <scope>NUCLEOTIDE SEQUENCE [LARGE SCALE GENOMIC DNA]</scope>
    <source>
        <strain evidence="1 2">CCMP1335</strain>
    </source>
</reference>
<dbReference type="AlphaFoldDB" id="B8C189"/>
<proteinExistence type="predicted"/>
<dbReference type="GeneID" id="7447453"/>
<evidence type="ECO:0000313" key="1">
    <source>
        <dbReference type="EMBL" id="EED93199.1"/>
    </source>
</evidence>
<dbReference type="InterPro" id="IPR032675">
    <property type="entry name" value="LRR_dom_sf"/>
</dbReference>
<dbReference type="InParanoid" id="B8C189"/>
<dbReference type="eggNOG" id="ENOG502SXB4">
    <property type="taxonomic scope" value="Eukaryota"/>
</dbReference>
<accession>B8C189</accession>
<dbReference type="RefSeq" id="XP_002289662.1">
    <property type="nucleotide sequence ID" value="XM_002289626.1"/>
</dbReference>
<dbReference type="InterPro" id="IPR052394">
    <property type="entry name" value="LRR-containing"/>
</dbReference>
<dbReference type="SUPFAM" id="SSF52047">
    <property type="entry name" value="RNI-like"/>
    <property type="match status" value="1"/>
</dbReference>
<name>B8C189_THAPS</name>
<dbReference type="KEGG" id="tps:THAPSDRAFT_4215"/>
<dbReference type="Proteomes" id="UP000001449">
    <property type="component" value="Chromosome 4"/>
</dbReference>
<dbReference type="EMBL" id="CM000641">
    <property type="protein sequence ID" value="EED93199.1"/>
    <property type="molecule type" value="Genomic_DNA"/>
</dbReference>
<protein>
    <submittedName>
        <fullName evidence="1">Uncharacterized protein</fullName>
    </submittedName>
</protein>
<dbReference type="PANTHER" id="PTHR24114:SF2">
    <property type="entry name" value="F-BOX DOMAIN-CONTAINING PROTEIN-RELATED"/>
    <property type="match status" value="1"/>
</dbReference>
<dbReference type="PaxDb" id="35128-Thaps4215"/>
<gene>
    <name evidence="1" type="ORF">THAPSDRAFT_4215</name>
</gene>
<dbReference type="Gene3D" id="3.80.10.10">
    <property type="entry name" value="Ribonuclease Inhibitor"/>
    <property type="match status" value="2"/>
</dbReference>
<dbReference type="PANTHER" id="PTHR24114">
    <property type="entry name" value="LEUCINE RICH REPEAT FAMILY PROTEIN"/>
    <property type="match status" value="1"/>
</dbReference>
<evidence type="ECO:0000313" key="2">
    <source>
        <dbReference type="Proteomes" id="UP000001449"/>
    </source>
</evidence>
<organism evidence="1 2">
    <name type="scientific">Thalassiosira pseudonana</name>
    <name type="common">Marine diatom</name>
    <name type="synonym">Cyclotella nana</name>
    <dbReference type="NCBI Taxonomy" id="35128"/>
    <lineage>
        <taxon>Eukaryota</taxon>
        <taxon>Sar</taxon>
        <taxon>Stramenopiles</taxon>
        <taxon>Ochrophyta</taxon>
        <taxon>Bacillariophyta</taxon>
        <taxon>Coscinodiscophyceae</taxon>
        <taxon>Thalassiosirophycidae</taxon>
        <taxon>Thalassiosirales</taxon>
        <taxon>Thalassiosiraceae</taxon>
        <taxon>Thalassiosira</taxon>
    </lineage>
</organism>
<sequence length="351" mass="39115">MTVSVTFEPVTPFLRTETSNKTRLPFCVSATIYLDEMTYFLDDKALSAEFSSLTEGFESCNTDIEIDSIADAGALPVISKLDATSLTLTDILTELERKGIQPIGFYSDDAKRVQRCFDQEHEEYVKDKRNEALAAKVYEAKQQAERRKAALLEQEIVDEKKAISNDLQLLSWFNLLSTQSCPRHCRIDINDISSRALAKALWSNSRIQSLDVSNMHLSDLAGAYLSRSLQNNICLVKLELGGNAFGSKTLRSLADSLFVNRTLQFLSLESNPLAKDDTRECISLFSSALESNTRLTSLSLWRCGLGLEAGRMLSNSISKNSSLIIVEVGYNTFDSSDINIMTKQLVSALHF</sequence>
<dbReference type="HOGENOM" id="CLU_791078_0_0_1"/>
<dbReference type="SMART" id="SM00368">
    <property type="entry name" value="LRR_RI"/>
    <property type="match status" value="4"/>
</dbReference>
<reference evidence="1 2" key="1">
    <citation type="journal article" date="2004" name="Science">
        <title>The genome of the diatom Thalassiosira pseudonana: ecology, evolution, and metabolism.</title>
        <authorList>
            <person name="Armbrust E.V."/>
            <person name="Berges J.A."/>
            <person name="Bowler C."/>
            <person name="Green B.R."/>
            <person name="Martinez D."/>
            <person name="Putnam N.H."/>
            <person name="Zhou S."/>
            <person name="Allen A.E."/>
            <person name="Apt K.E."/>
            <person name="Bechner M."/>
            <person name="Brzezinski M.A."/>
            <person name="Chaal B.K."/>
            <person name="Chiovitti A."/>
            <person name="Davis A.K."/>
            <person name="Demarest M.S."/>
            <person name="Detter J.C."/>
            <person name="Glavina T."/>
            <person name="Goodstein D."/>
            <person name="Hadi M.Z."/>
            <person name="Hellsten U."/>
            <person name="Hildebrand M."/>
            <person name="Jenkins B.D."/>
            <person name="Jurka J."/>
            <person name="Kapitonov V.V."/>
            <person name="Kroger N."/>
            <person name="Lau W.W."/>
            <person name="Lane T.W."/>
            <person name="Larimer F.W."/>
            <person name="Lippmeier J.C."/>
            <person name="Lucas S."/>
            <person name="Medina M."/>
            <person name="Montsant A."/>
            <person name="Obornik M."/>
            <person name="Parker M.S."/>
            <person name="Palenik B."/>
            <person name="Pazour G.J."/>
            <person name="Richardson P.M."/>
            <person name="Rynearson T.A."/>
            <person name="Saito M.A."/>
            <person name="Schwartz D.C."/>
            <person name="Thamatrakoln K."/>
            <person name="Valentin K."/>
            <person name="Vardi A."/>
            <person name="Wilkerson F.P."/>
            <person name="Rokhsar D.S."/>
        </authorList>
    </citation>
    <scope>NUCLEOTIDE SEQUENCE [LARGE SCALE GENOMIC DNA]</scope>
    <source>
        <strain evidence="1 2">CCMP1335</strain>
    </source>
</reference>
<keyword evidence="2" id="KW-1185">Reference proteome</keyword>